<dbReference type="OrthoDB" id="2614698at2"/>
<organism evidence="2 3">
    <name type="scientific">Paenibacillus terrae</name>
    <dbReference type="NCBI Taxonomy" id="159743"/>
    <lineage>
        <taxon>Bacteria</taxon>
        <taxon>Bacillati</taxon>
        <taxon>Bacillota</taxon>
        <taxon>Bacilli</taxon>
        <taxon>Bacillales</taxon>
        <taxon>Paenibacillaceae</taxon>
        <taxon>Paenibacillus</taxon>
    </lineage>
</organism>
<evidence type="ECO:0000259" key="1">
    <source>
        <dbReference type="Pfam" id="PF20274"/>
    </source>
</evidence>
<dbReference type="AlphaFoldDB" id="A0A0D7WWR7"/>
<dbReference type="GO" id="GO:0051301">
    <property type="term" value="P:cell division"/>
    <property type="evidence" value="ECO:0007669"/>
    <property type="project" value="UniProtKB-KW"/>
</dbReference>
<gene>
    <name evidence="2" type="ORF">QD47_22760</name>
</gene>
<comment type="caution">
    <text evidence="2">The sequence shown here is derived from an EMBL/GenBank/DDBJ whole genome shotgun (WGS) entry which is preliminary data.</text>
</comment>
<dbReference type="RefSeq" id="WP_044648274.1">
    <property type="nucleotide sequence ID" value="NZ_JTHP01000058.1"/>
</dbReference>
<keyword evidence="2" id="KW-0131">Cell cycle</keyword>
<keyword evidence="2" id="KW-0132">Cell division</keyword>
<protein>
    <submittedName>
        <fullName evidence="2">Cell division protein FtsJ</fullName>
    </submittedName>
</protein>
<feature type="domain" description="Cyclic-phosphate processing Receiver" evidence="1">
    <location>
        <begin position="1"/>
        <end position="84"/>
    </location>
</feature>
<dbReference type="Pfam" id="PF20274">
    <property type="entry name" value="cREC_REC"/>
    <property type="match status" value="1"/>
</dbReference>
<evidence type="ECO:0000313" key="2">
    <source>
        <dbReference type="EMBL" id="KJD43414.1"/>
    </source>
</evidence>
<dbReference type="EMBL" id="JTHP01000058">
    <property type="protein sequence ID" value="KJD43414.1"/>
    <property type="molecule type" value="Genomic_DNA"/>
</dbReference>
<accession>A0A0D7WWR7</accession>
<keyword evidence="3" id="KW-1185">Reference proteome</keyword>
<sequence length="112" mass="12773">MHLFMDDYRPCPPGFKLARDAEECLLLLHEYPISVLSLDYDLGPGQPTGKDVAAAIAGNQLYPREIYLHSSSAEGRRVMYELLYVNKPEGVTVHNGPIPEERMREIRKESER</sequence>
<dbReference type="PATRIC" id="fig|159743.3.peg.5059"/>
<name>A0A0D7WWR7_9BACL</name>
<dbReference type="Proteomes" id="UP000032534">
    <property type="component" value="Unassembled WGS sequence"/>
</dbReference>
<evidence type="ECO:0000313" key="3">
    <source>
        <dbReference type="Proteomes" id="UP000032534"/>
    </source>
</evidence>
<proteinExistence type="predicted"/>
<dbReference type="InterPro" id="IPR046909">
    <property type="entry name" value="cREC_REC"/>
</dbReference>
<reference evidence="2 3" key="1">
    <citation type="submission" date="2014-11" db="EMBL/GenBank/DDBJ databases">
        <title>Draft Genome Sequences of Paenibacillus polymyxa NRRL B-30509 and Paenibacillus terrae NRRL B-30644, Strains from a Poultry Environment that Produce Tridecaptin A and Paenicidins.</title>
        <authorList>
            <person name="van Belkum M.J."/>
            <person name="Lohans C.T."/>
            <person name="Vederas J.C."/>
        </authorList>
    </citation>
    <scope>NUCLEOTIDE SEQUENCE [LARGE SCALE GENOMIC DNA]</scope>
    <source>
        <strain evidence="2 3">NRRL B-30644</strain>
    </source>
</reference>